<protein>
    <submittedName>
        <fullName evidence="3">COesterase domain-containing protein</fullName>
    </submittedName>
</protein>
<organism evidence="2 3">
    <name type="scientific">Heligmosomoides polygyrus</name>
    <name type="common">Parasitic roundworm</name>
    <dbReference type="NCBI Taxonomy" id="6339"/>
    <lineage>
        <taxon>Eukaryota</taxon>
        <taxon>Metazoa</taxon>
        <taxon>Ecdysozoa</taxon>
        <taxon>Nematoda</taxon>
        <taxon>Chromadorea</taxon>
        <taxon>Rhabditida</taxon>
        <taxon>Rhabditina</taxon>
        <taxon>Rhabditomorpha</taxon>
        <taxon>Strongyloidea</taxon>
        <taxon>Heligmosomidae</taxon>
        <taxon>Heligmosomoides</taxon>
    </lineage>
</organism>
<dbReference type="Proteomes" id="UP000050761">
    <property type="component" value="Unassembled WGS sequence"/>
</dbReference>
<proteinExistence type="predicted"/>
<accession>A0A183FI23</accession>
<reference evidence="1 2" key="1">
    <citation type="submission" date="2018-11" db="EMBL/GenBank/DDBJ databases">
        <authorList>
            <consortium name="Pathogen Informatics"/>
        </authorList>
    </citation>
    <scope>NUCLEOTIDE SEQUENCE [LARGE SCALE GENOMIC DNA]</scope>
</reference>
<evidence type="ECO:0000313" key="1">
    <source>
        <dbReference type="EMBL" id="VDO68507.1"/>
    </source>
</evidence>
<gene>
    <name evidence="1" type="ORF">HPBE_LOCUS6491</name>
</gene>
<dbReference type="WBParaSite" id="HPBE_0000649001-mRNA-1">
    <property type="protein sequence ID" value="HPBE_0000649001-mRNA-1"/>
    <property type="gene ID" value="HPBE_0000649001"/>
</dbReference>
<reference evidence="3" key="2">
    <citation type="submission" date="2019-09" db="UniProtKB">
        <authorList>
            <consortium name="WormBaseParasite"/>
        </authorList>
    </citation>
    <scope>IDENTIFICATION</scope>
</reference>
<dbReference type="EMBL" id="UZAH01025676">
    <property type="protein sequence ID" value="VDO68507.1"/>
    <property type="molecule type" value="Genomic_DNA"/>
</dbReference>
<keyword evidence="2" id="KW-1185">Reference proteome</keyword>
<dbReference type="AlphaFoldDB" id="A0A183FI23"/>
<evidence type="ECO:0000313" key="3">
    <source>
        <dbReference type="WBParaSite" id="HPBE_0000649001-mRNA-1"/>
    </source>
</evidence>
<sequence>MASILAVPSTGTAEGVADGTVRFGEKPIWINAKHQDAYLYVASFARTASATAFYGGRGADCHLQRALS</sequence>
<accession>A0A3P7Y6P1</accession>
<evidence type="ECO:0000313" key="2">
    <source>
        <dbReference type="Proteomes" id="UP000050761"/>
    </source>
</evidence>
<name>A0A183FI23_HELPZ</name>